<dbReference type="GO" id="GO:0003700">
    <property type="term" value="F:DNA-binding transcription factor activity"/>
    <property type="evidence" value="ECO:0007669"/>
    <property type="project" value="InterPro"/>
</dbReference>
<keyword evidence="4" id="KW-0804">Transcription</keyword>
<dbReference type="RefSeq" id="WP_260974921.1">
    <property type="nucleotide sequence ID" value="NZ_JAOANI010000010.1"/>
</dbReference>
<evidence type="ECO:0000256" key="2">
    <source>
        <dbReference type="ARBA" id="ARBA00023015"/>
    </source>
</evidence>
<keyword evidence="2" id="KW-0805">Transcription regulation</keyword>
<feature type="domain" description="HTH merR-type" evidence="5">
    <location>
        <begin position="21"/>
        <end position="90"/>
    </location>
</feature>
<keyword evidence="3" id="KW-0238">DNA-binding</keyword>
<evidence type="ECO:0000256" key="1">
    <source>
        <dbReference type="ARBA" id="ARBA00022491"/>
    </source>
</evidence>
<dbReference type="PANTHER" id="PTHR30204:SF69">
    <property type="entry name" value="MERR-FAMILY TRANSCRIPTIONAL REGULATOR"/>
    <property type="match status" value="1"/>
</dbReference>
<evidence type="ECO:0000256" key="3">
    <source>
        <dbReference type="ARBA" id="ARBA00023125"/>
    </source>
</evidence>
<evidence type="ECO:0000313" key="6">
    <source>
        <dbReference type="EMBL" id="MCT7357995.1"/>
    </source>
</evidence>
<dbReference type="EMBL" id="JAOANI010000010">
    <property type="protein sequence ID" value="MCT7357995.1"/>
    <property type="molecule type" value="Genomic_DNA"/>
</dbReference>
<dbReference type="Gene3D" id="1.10.1660.10">
    <property type="match status" value="1"/>
</dbReference>
<dbReference type="Pfam" id="PF13411">
    <property type="entry name" value="MerR_1"/>
    <property type="match status" value="1"/>
</dbReference>
<reference evidence="6" key="1">
    <citation type="journal article" date="2022" name="Front. Microbiol.">
        <title>Genome-based taxonomic rearrangement of Oceanobacter-related bacteria including the description of Thalassolituus hydrocarbonoclasticus sp. nov. and Thalassolituus pacificus sp. nov. and emended description of the genus Thalassolituus.</title>
        <authorList>
            <person name="Dong C."/>
            <person name="Wei L."/>
            <person name="Wang J."/>
            <person name="Lai Q."/>
            <person name="Huang Z."/>
            <person name="Shao Z."/>
        </authorList>
    </citation>
    <scope>NUCLEOTIDE SEQUENCE</scope>
    <source>
        <strain evidence="6">59MF3M-4</strain>
    </source>
</reference>
<dbReference type="PROSITE" id="PS50937">
    <property type="entry name" value="HTH_MERR_2"/>
    <property type="match status" value="1"/>
</dbReference>
<dbReference type="PRINTS" id="PR00040">
    <property type="entry name" value="HTHMERR"/>
</dbReference>
<dbReference type="InterPro" id="IPR009061">
    <property type="entry name" value="DNA-bd_dom_put_sf"/>
</dbReference>
<organism evidence="6 7">
    <name type="scientific">Thalassolituus pacificus</name>
    <dbReference type="NCBI Taxonomy" id="2975440"/>
    <lineage>
        <taxon>Bacteria</taxon>
        <taxon>Pseudomonadati</taxon>
        <taxon>Pseudomonadota</taxon>
        <taxon>Gammaproteobacteria</taxon>
        <taxon>Oceanospirillales</taxon>
        <taxon>Oceanospirillaceae</taxon>
        <taxon>Thalassolituus</taxon>
    </lineage>
</organism>
<proteinExistence type="predicted"/>
<evidence type="ECO:0000259" key="5">
    <source>
        <dbReference type="PROSITE" id="PS50937"/>
    </source>
</evidence>
<dbReference type="SMART" id="SM00422">
    <property type="entry name" value="HTH_MERR"/>
    <property type="match status" value="1"/>
</dbReference>
<gene>
    <name evidence="6" type="ORF">NYR02_03030</name>
</gene>
<keyword evidence="1" id="KW-0678">Repressor</keyword>
<name>A0A9X3AQA7_9GAMM</name>
<dbReference type="PANTHER" id="PTHR30204">
    <property type="entry name" value="REDOX-CYCLING DRUG-SENSING TRANSCRIPTIONAL ACTIVATOR SOXR"/>
    <property type="match status" value="1"/>
</dbReference>
<dbReference type="InterPro" id="IPR000551">
    <property type="entry name" value="MerR-type_HTH_dom"/>
</dbReference>
<dbReference type="GO" id="GO:0003677">
    <property type="term" value="F:DNA binding"/>
    <property type="evidence" value="ECO:0007669"/>
    <property type="project" value="UniProtKB-KW"/>
</dbReference>
<protein>
    <submittedName>
        <fullName evidence="6">MerR family transcriptional regulator</fullName>
    </submittedName>
</protein>
<dbReference type="InterPro" id="IPR047057">
    <property type="entry name" value="MerR_fam"/>
</dbReference>
<evidence type="ECO:0000313" key="7">
    <source>
        <dbReference type="Proteomes" id="UP001147830"/>
    </source>
</evidence>
<evidence type="ECO:0000256" key="4">
    <source>
        <dbReference type="ARBA" id="ARBA00023163"/>
    </source>
</evidence>
<sequence>MPFSSVDKPSAALPDKADTRLMRIGELAAHSQTPASTIRYYEQQGLLTGVQRTAGGSRRYDASALLRLQMIRSLQNMGFALGDIPALLRDEQQGVDHERVMTTLNGRLEDIDTLLASLQQQRNQLHALRCLLKSSWDKGQCLSDEQILTLRDQYLQPPGMPGNQD</sequence>
<keyword evidence="7" id="KW-1185">Reference proteome</keyword>
<dbReference type="SUPFAM" id="SSF46955">
    <property type="entry name" value="Putative DNA-binding domain"/>
    <property type="match status" value="1"/>
</dbReference>
<accession>A0A9X3AQA7</accession>
<dbReference type="AlphaFoldDB" id="A0A9X3AQA7"/>
<dbReference type="Proteomes" id="UP001147830">
    <property type="component" value="Unassembled WGS sequence"/>
</dbReference>
<comment type="caution">
    <text evidence="6">The sequence shown here is derived from an EMBL/GenBank/DDBJ whole genome shotgun (WGS) entry which is preliminary data.</text>
</comment>
<reference evidence="6" key="2">
    <citation type="submission" date="2022-08" db="EMBL/GenBank/DDBJ databases">
        <authorList>
            <person name="Dong C."/>
        </authorList>
    </citation>
    <scope>NUCLEOTIDE SEQUENCE</scope>
    <source>
        <strain evidence="6">59MF3M-4</strain>
    </source>
</reference>